<dbReference type="AlphaFoldDB" id="A0A246GBV4"/>
<evidence type="ECO:0000256" key="1">
    <source>
        <dbReference type="SAM" id="Phobius"/>
    </source>
</evidence>
<feature type="transmembrane region" description="Helical" evidence="1">
    <location>
        <begin position="22"/>
        <end position="48"/>
    </location>
</feature>
<dbReference type="SUPFAM" id="SSF48371">
    <property type="entry name" value="ARM repeat"/>
    <property type="match status" value="1"/>
</dbReference>
<organism evidence="2 3">
    <name type="scientific">Flavobacterium columnare</name>
    <dbReference type="NCBI Taxonomy" id="996"/>
    <lineage>
        <taxon>Bacteria</taxon>
        <taxon>Pseudomonadati</taxon>
        <taxon>Bacteroidota</taxon>
        <taxon>Flavobacteriia</taxon>
        <taxon>Flavobacteriales</taxon>
        <taxon>Flavobacteriaceae</taxon>
        <taxon>Flavobacterium</taxon>
    </lineage>
</organism>
<reference evidence="2 3" key="1">
    <citation type="journal article" date="2017" name="Infect. Genet. Evol.">
        <title>Comparative genome analysis of fish pathogen Flavobacterium columnare reveals extensive sequence diversity within the species.</title>
        <authorList>
            <person name="Kayansamruaj P."/>
            <person name="Dong H.T."/>
            <person name="Hirono I."/>
            <person name="Kondo H."/>
            <person name="Senapin S."/>
            <person name="Rodkhum C."/>
        </authorList>
    </citation>
    <scope>NUCLEOTIDE SEQUENCE [LARGE SCALE GENOMIC DNA]</scope>
    <source>
        <strain evidence="2 3">1214</strain>
    </source>
</reference>
<keyword evidence="1" id="KW-0472">Membrane</keyword>
<dbReference type="EMBL" id="MTCY01000011">
    <property type="protein sequence ID" value="OWP78281.1"/>
    <property type="molecule type" value="Genomic_DNA"/>
</dbReference>
<accession>A0A246GBV4</accession>
<comment type="caution">
    <text evidence="2">The sequence shown here is derived from an EMBL/GenBank/DDBJ whole genome shotgun (WGS) entry which is preliminary data.</text>
</comment>
<evidence type="ECO:0008006" key="4">
    <source>
        <dbReference type="Google" id="ProtNLM"/>
    </source>
</evidence>
<dbReference type="OrthoDB" id="1454284at2"/>
<keyword evidence="1" id="KW-1133">Transmembrane helix</keyword>
<evidence type="ECO:0000313" key="2">
    <source>
        <dbReference type="EMBL" id="OWP78281.1"/>
    </source>
</evidence>
<dbReference type="InterPro" id="IPR016024">
    <property type="entry name" value="ARM-type_fold"/>
</dbReference>
<evidence type="ECO:0000313" key="3">
    <source>
        <dbReference type="Proteomes" id="UP000198034"/>
    </source>
</evidence>
<dbReference type="Proteomes" id="UP000198034">
    <property type="component" value="Unassembled WGS sequence"/>
</dbReference>
<protein>
    <recommendedName>
        <fullName evidence="4">HEAT repeat domain-containing protein</fullName>
    </recommendedName>
</protein>
<proteinExistence type="predicted"/>
<sequence length="378" mass="44739">MERIIFVLKDCYFSISELPPVLQLAIVLSFVFICVYAITFLNLVYLNWEKKTVAIQKKTLNLIYLQKIKEIVYSPKEYTLEDIKLVFENKKEFKKSHKLLITETIIELIDEDQVYDLHNFNEVLYFFDLKSFWEERLLKGNLKTKLEGLSQIIKLRLTISESVIISLVYDKNEALRKKARKAYIYLSKHDPFRFFNEDFDSEFTEWDKIQIHEILLKRSKEFIPNFAQWITRTENIDLKCFFIYETSFYKQQDNLPFLLTLLTQTTNSKVRKALIEAIGILQNNNIEDALIANYDFEPISVQHSIIKTVTETKPEKGLEFLKSAFYKTFDTNLKITIGRAIYNYDNKGANLIDEMESEINDGFENLIFKHIKNPLIKV</sequence>
<keyword evidence="1" id="KW-0812">Transmembrane</keyword>
<gene>
    <name evidence="2" type="ORF">BWK62_05605</name>
</gene>
<name>A0A246GBV4_9FLAO</name>